<feature type="domain" description="4Fe-4S ferredoxin-type" evidence="2">
    <location>
        <begin position="814"/>
        <end position="844"/>
    </location>
</feature>
<dbReference type="Gene3D" id="3.40.50.740">
    <property type="match status" value="1"/>
</dbReference>
<dbReference type="OrthoDB" id="9779457at2"/>
<evidence type="ECO:0000313" key="4">
    <source>
        <dbReference type="Proteomes" id="UP000318017"/>
    </source>
</evidence>
<dbReference type="SUPFAM" id="SSF53706">
    <property type="entry name" value="Formate dehydrogenase/DMSO reductase, domains 1-3"/>
    <property type="match status" value="1"/>
</dbReference>
<evidence type="ECO:0000256" key="1">
    <source>
        <dbReference type="SAM" id="MobiDB-lite"/>
    </source>
</evidence>
<dbReference type="Proteomes" id="UP000318017">
    <property type="component" value="Chromosome"/>
</dbReference>
<feature type="domain" description="4Fe-4S ferredoxin-type" evidence="2">
    <location>
        <begin position="869"/>
        <end position="900"/>
    </location>
</feature>
<dbReference type="AlphaFoldDB" id="A0A518G127"/>
<dbReference type="InterPro" id="IPR017896">
    <property type="entry name" value="4Fe4S_Fe-S-bd"/>
</dbReference>
<evidence type="ECO:0000259" key="2">
    <source>
        <dbReference type="PROSITE" id="PS51379"/>
    </source>
</evidence>
<name>A0A518G127_9BACT</name>
<dbReference type="RefSeq" id="WP_145073654.1">
    <property type="nucleotide sequence ID" value="NZ_CP036298.1"/>
</dbReference>
<dbReference type="SUPFAM" id="SSF54862">
    <property type="entry name" value="4Fe-4S ferredoxins"/>
    <property type="match status" value="1"/>
</dbReference>
<organism evidence="3 4">
    <name type="scientific">Aureliella helgolandensis</name>
    <dbReference type="NCBI Taxonomy" id="2527968"/>
    <lineage>
        <taxon>Bacteria</taxon>
        <taxon>Pseudomonadati</taxon>
        <taxon>Planctomycetota</taxon>
        <taxon>Planctomycetia</taxon>
        <taxon>Pirellulales</taxon>
        <taxon>Pirellulaceae</taxon>
        <taxon>Aureliella</taxon>
    </lineage>
</organism>
<gene>
    <name evidence="3" type="primary">ttrB_1</name>
    <name evidence="3" type="ORF">Q31a_05910</name>
</gene>
<dbReference type="PANTHER" id="PTHR42783">
    <property type="entry name" value="GLUTAMATE SYNTHASE [NADPH] SMALL CHAIN"/>
    <property type="match status" value="1"/>
</dbReference>
<dbReference type="CDD" id="cd10551">
    <property type="entry name" value="PsrB"/>
    <property type="match status" value="1"/>
</dbReference>
<feature type="region of interest" description="Disordered" evidence="1">
    <location>
        <begin position="1059"/>
        <end position="1103"/>
    </location>
</feature>
<dbReference type="Pfam" id="PF12838">
    <property type="entry name" value="Fer4_7"/>
    <property type="match status" value="1"/>
</dbReference>
<accession>A0A518G127</accession>
<sequence>MQSKQLPITTGKNRDHSASTGASPYWRSVDELENTPEFEQFLHREFPQAASEFPEGVSRRRWLKLMSASLALGGVAGCRYGPDQIAAFVVRPENTVAGVAKHYASNFELAGRAVHLLVSNMDGRPIKIEGNPDHPLMRASEPNDLSRGKSRFASAGTDVYSQACVLGLYDPDRAQRVAKRLDGQLTESNWQEFTEFARANLDALASGDGEGLAILMAPSLSPSVNRLVAAAAAKFPKASVVQFASVDDSAQRAASTQAAGAPAELHLDLSDAKIICCLDSDPLGNDPNMLLYSRQYSKSREPVAGKMNRLYSVESRFSVTGSAADSRLALRSSQIGAFIARLESRVDELVAGGATPDAATDEHAFDEIDSSERLDRFIDAMAEDLVNHKGTGVVTVGSHQPLDVQLTALRINHKLENVGKTVLLMPSRSAIEGVTPESIDDLVGKIDAGIINTVWVLGENPVYTAPANVKLGEALAKVENSVYLADFEDESAMQCTWSVPVAHQLESWGDVLAMDGGYGICQPQILPLLNGRSTVEILSLLLGQAVVGEEIVRETAGIVAGKPLTSRGWRETLHSGYLADVTAKPLELVAAEGQVPAGTLDLDKLENGSLEVNFVVSDVLYDGRFAKNVWLQELPQAITKLVWDNAALMSPKTAESLDLSQGDIVRLVHQERQVEVPTFILPGHAHGSITVHIGYGRVCRDEAVSSDEQVAVGRDVAPLRALDAMHVLTGVEARPTGRPYPLATTQDHFAIDDLGMDEIERRSPILVREGTLEQIEEGGKDYVKHLGGHMPPLESLWEEPMSVFEKDPTVAYQWGMTIDLNKCTGCNSCVVACQSENNVSVVGKEQVSRGREMHWIRIDRYFRGDRDAPQMVHQPVACAHCETAPCEQVCPVAATVHTEEGINTMAYNRCVGTRYCGNNCPYKVRRFNYFNYTTEYGYFYGWQQRGKLEEASRKLQQLVLNPDVSVRGRGVMEKCSYCIQRVQNGKINARNAGRAIEDGEVQSACQAACPTQAIVFGDIKDPNTKVSQMQHSPRAYDMLAELNIKPRTRYLARVRNTHPRLKTRDQLAEAAHGHAGESHAEGGADHGSAGHEEDNHGKEAAAH</sequence>
<dbReference type="CDD" id="cd02784">
    <property type="entry name" value="MopB_CT_PHLH"/>
    <property type="match status" value="1"/>
</dbReference>
<dbReference type="Gene3D" id="3.30.70.20">
    <property type="match status" value="2"/>
</dbReference>
<dbReference type="SUPFAM" id="SSF50692">
    <property type="entry name" value="ADC-like"/>
    <property type="match status" value="1"/>
</dbReference>
<feature type="region of interest" description="Disordered" evidence="1">
    <location>
        <begin position="128"/>
        <end position="148"/>
    </location>
</feature>
<dbReference type="EMBL" id="CP036298">
    <property type="protein sequence ID" value="QDV22307.1"/>
    <property type="molecule type" value="Genomic_DNA"/>
</dbReference>
<dbReference type="InterPro" id="IPR009010">
    <property type="entry name" value="Asp_de-COase-like_dom_sf"/>
</dbReference>
<dbReference type="InterPro" id="IPR030948">
    <property type="entry name" value="TAT_var_transloc_signal_dom"/>
</dbReference>
<dbReference type="NCBIfam" id="TIGR04519">
    <property type="entry name" value="MoCo_extend_TAT"/>
    <property type="match status" value="1"/>
</dbReference>
<reference evidence="3 4" key="1">
    <citation type="submission" date="2019-02" db="EMBL/GenBank/DDBJ databases">
        <title>Deep-cultivation of Planctomycetes and their phenomic and genomic characterization uncovers novel biology.</title>
        <authorList>
            <person name="Wiegand S."/>
            <person name="Jogler M."/>
            <person name="Boedeker C."/>
            <person name="Pinto D."/>
            <person name="Vollmers J."/>
            <person name="Rivas-Marin E."/>
            <person name="Kohn T."/>
            <person name="Peeters S.H."/>
            <person name="Heuer A."/>
            <person name="Rast P."/>
            <person name="Oberbeckmann S."/>
            <person name="Bunk B."/>
            <person name="Jeske O."/>
            <person name="Meyerdierks A."/>
            <person name="Storesund J.E."/>
            <person name="Kallscheuer N."/>
            <person name="Luecker S."/>
            <person name="Lage O.M."/>
            <person name="Pohl T."/>
            <person name="Merkel B.J."/>
            <person name="Hornburger P."/>
            <person name="Mueller R.-W."/>
            <person name="Bruemmer F."/>
            <person name="Labrenz M."/>
            <person name="Spormann A.M."/>
            <person name="Op den Camp H."/>
            <person name="Overmann J."/>
            <person name="Amann R."/>
            <person name="Jetten M.S.M."/>
            <person name="Mascher T."/>
            <person name="Medema M.H."/>
            <person name="Devos D.P."/>
            <person name="Kaster A.-K."/>
            <person name="Ovreas L."/>
            <person name="Rohde M."/>
            <person name="Galperin M.Y."/>
            <person name="Jogler C."/>
        </authorList>
    </citation>
    <scope>NUCLEOTIDE SEQUENCE [LARGE SCALE GENOMIC DNA]</scope>
    <source>
        <strain evidence="3 4">Q31a</strain>
    </source>
</reference>
<feature type="region of interest" description="Disordered" evidence="1">
    <location>
        <begin position="1"/>
        <end position="24"/>
    </location>
</feature>
<feature type="compositionally biased region" description="Polar residues" evidence="1">
    <location>
        <begin position="1"/>
        <end position="11"/>
    </location>
</feature>
<keyword evidence="4" id="KW-1185">Reference proteome</keyword>
<dbReference type="PANTHER" id="PTHR42783:SF3">
    <property type="entry name" value="GLUTAMATE SYNTHASE [NADPH] SMALL CHAIN-RELATED"/>
    <property type="match status" value="1"/>
</dbReference>
<evidence type="ECO:0000313" key="3">
    <source>
        <dbReference type="EMBL" id="QDV22307.1"/>
    </source>
</evidence>
<feature type="compositionally biased region" description="Basic and acidic residues" evidence="1">
    <location>
        <begin position="1062"/>
        <end position="1103"/>
    </location>
</feature>
<dbReference type="PROSITE" id="PS51379">
    <property type="entry name" value="4FE4S_FER_2"/>
    <property type="match status" value="2"/>
</dbReference>
<dbReference type="KEGG" id="ahel:Q31a_05910"/>
<protein>
    <submittedName>
        <fullName evidence="3">Tetrathionate reductase subunit B</fullName>
    </submittedName>
</protein>
<proteinExistence type="predicted"/>